<organism evidence="2 3">
    <name type="scientific">Protopolystoma xenopodis</name>
    <dbReference type="NCBI Taxonomy" id="117903"/>
    <lineage>
        <taxon>Eukaryota</taxon>
        <taxon>Metazoa</taxon>
        <taxon>Spiralia</taxon>
        <taxon>Lophotrochozoa</taxon>
        <taxon>Platyhelminthes</taxon>
        <taxon>Monogenea</taxon>
        <taxon>Polyopisthocotylea</taxon>
        <taxon>Polystomatidea</taxon>
        <taxon>Polystomatidae</taxon>
        <taxon>Protopolystoma</taxon>
    </lineage>
</organism>
<reference evidence="2" key="1">
    <citation type="submission" date="2018-11" db="EMBL/GenBank/DDBJ databases">
        <authorList>
            <consortium name="Pathogen Informatics"/>
        </authorList>
    </citation>
    <scope>NUCLEOTIDE SEQUENCE</scope>
</reference>
<gene>
    <name evidence="2" type="ORF">PXEA_LOCUS11708</name>
</gene>
<evidence type="ECO:0000313" key="2">
    <source>
        <dbReference type="EMBL" id="VEL18268.1"/>
    </source>
</evidence>
<dbReference type="AlphaFoldDB" id="A0A448WRC4"/>
<proteinExistence type="predicted"/>
<feature type="region of interest" description="Disordered" evidence="1">
    <location>
        <begin position="1"/>
        <end position="30"/>
    </location>
</feature>
<keyword evidence="3" id="KW-1185">Reference proteome</keyword>
<name>A0A448WRC4_9PLAT</name>
<feature type="non-terminal residue" evidence="2">
    <location>
        <position position="168"/>
    </location>
</feature>
<dbReference type="EMBL" id="CAAALY010036240">
    <property type="protein sequence ID" value="VEL18268.1"/>
    <property type="molecule type" value="Genomic_DNA"/>
</dbReference>
<accession>A0A448WRC4</accession>
<comment type="caution">
    <text evidence="2">The sequence shown here is derived from an EMBL/GenBank/DDBJ whole genome shotgun (WGS) entry which is preliminary data.</text>
</comment>
<dbReference type="Proteomes" id="UP000784294">
    <property type="component" value="Unassembled WGS sequence"/>
</dbReference>
<evidence type="ECO:0000256" key="1">
    <source>
        <dbReference type="SAM" id="MobiDB-lite"/>
    </source>
</evidence>
<protein>
    <submittedName>
        <fullName evidence="2">Uncharacterized protein</fullName>
    </submittedName>
</protein>
<evidence type="ECO:0000313" key="3">
    <source>
        <dbReference type="Proteomes" id="UP000784294"/>
    </source>
</evidence>
<sequence length="168" mass="18448">MPRPNQTQGDRRMPIRPIHTISGSSLSPASPGLTTTVCQLAYNPVGHNSPRTAGVNRGIFFCPGRPTRHPLSRASDSPIVGRHSRLHTESQVHRSVSGPPRDTDRQADLVWTRVSTERLLHSAGPRVIADRRRHEGISGQMFGELGVYLGLVTGHAHNKWMGVENGIF</sequence>